<proteinExistence type="predicted"/>
<dbReference type="PROSITE" id="PS50110">
    <property type="entry name" value="RESPONSE_REGULATORY"/>
    <property type="match status" value="1"/>
</dbReference>
<dbReference type="PANTHER" id="PTHR44591">
    <property type="entry name" value="STRESS RESPONSE REGULATOR PROTEIN 1"/>
    <property type="match status" value="1"/>
</dbReference>
<dbReference type="InterPro" id="IPR001789">
    <property type="entry name" value="Sig_transdc_resp-reg_receiver"/>
</dbReference>
<protein>
    <submittedName>
        <fullName evidence="4">Response regulator receiver protein</fullName>
    </submittedName>
</protein>
<dbReference type="Proteomes" id="UP000008221">
    <property type="component" value="Chromosome"/>
</dbReference>
<dbReference type="InterPro" id="IPR058245">
    <property type="entry name" value="NreC/VraR/RcsB-like_REC"/>
</dbReference>
<dbReference type="HOGENOM" id="CLU_000445_69_15_11"/>
<evidence type="ECO:0000256" key="1">
    <source>
        <dbReference type="ARBA" id="ARBA00022553"/>
    </source>
</evidence>
<dbReference type="InParanoid" id="A0LRH6"/>
<reference evidence="4 5" key="1">
    <citation type="journal article" date="2009" name="Genome Res.">
        <title>Complete genome of the cellulolytic thermophile Acidothermus cellulolyticus 11B provides insights into its ecophysiological and evolutionary adaptations.</title>
        <authorList>
            <person name="Barabote R.D."/>
            <person name="Xie G."/>
            <person name="Leu D.H."/>
            <person name="Normand P."/>
            <person name="Necsulea A."/>
            <person name="Daubin V."/>
            <person name="Medigue C."/>
            <person name="Adney W.S."/>
            <person name="Xu X.C."/>
            <person name="Lapidus A."/>
            <person name="Parales R.E."/>
            <person name="Detter C."/>
            <person name="Pujic P."/>
            <person name="Bruce D."/>
            <person name="Lavire C."/>
            <person name="Challacombe J.F."/>
            <person name="Brettin T.S."/>
            <person name="Berry A.M."/>
        </authorList>
    </citation>
    <scope>NUCLEOTIDE SEQUENCE [LARGE SCALE GENOMIC DNA]</scope>
    <source>
        <strain evidence="5">ATCC 43068 / DSM 8971 / 11B</strain>
    </source>
</reference>
<dbReference type="EMBL" id="CP000481">
    <property type="protein sequence ID" value="ABK52036.1"/>
    <property type="molecule type" value="Genomic_DNA"/>
</dbReference>
<organism evidence="4 5">
    <name type="scientific">Acidothermus cellulolyticus (strain ATCC 43068 / DSM 8971 / 11B)</name>
    <dbReference type="NCBI Taxonomy" id="351607"/>
    <lineage>
        <taxon>Bacteria</taxon>
        <taxon>Bacillati</taxon>
        <taxon>Actinomycetota</taxon>
        <taxon>Actinomycetes</taxon>
        <taxon>Acidothermales</taxon>
        <taxon>Acidothermaceae</taxon>
        <taxon>Acidothermus</taxon>
    </lineage>
</organism>
<dbReference type="GO" id="GO:0000160">
    <property type="term" value="P:phosphorelay signal transduction system"/>
    <property type="evidence" value="ECO:0007669"/>
    <property type="project" value="InterPro"/>
</dbReference>
<dbReference type="AlphaFoldDB" id="A0LRH6"/>
<name>A0LRH6_ACIC1</name>
<dbReference type="SUPFAM" id="SSF52172">
    <property type="entry name" value="CheY-like"/>
    <property type="match status" value="1"/>
</dbReference>
<feature type="domain" description="Response regulatory" evidence="3">
    <location>
        <begin position="31"/>
        <end position="141"/>
    </location>
</feature>
<dbReference type="KEGG" id="ace:Acel_0262"/>
<dbReference type="eggNOG" id="COG2197">
    <property type="taxonomic scope" value="Bacteria"/>
</dbReference>
<sequence length="155" mass="16336">MLPRSSSVPLVAAMAAHDATASSGTSVRRCRVVVADDAAGMRALLATLLSIEPDFDVVGVARDGAEAVDLVLREQPDLLVIDITMPVMSGTEAIRRIREANPRVRVAVLSGERQPLPPGADAILVKGTVNEELIAVLRRLCRAGSQHDAPPPADC</sequence>
<dbReference type="PANTHER" id="PTHR44591:SF3">
    <property type="entry name" value="RESPONSE REGULATORY DOMAIN-CONTAINING PROTEIN"/>
    <property type="match status" value="1"/>
</dbReference>
<evidence type="ECO:0000256" key="2">
    <source>
        <dbReference type="PROSITE-ProRule" id="PRU00169"/>
    </source>
</evidence>
<dbReference type="InterPro" id="IPR050595">
    <property type="entry name" value="Bact_response_regulator"/>
</dbReference>
<keyword evidence="1 2" id="KW-0597">Phosphoprotein</keyword>
<accession>A0LRH6</accession>
<dbReference type="CDD" id="cd17535">
    <property type="entry name" value="REC_NarL-like"/>
    <property type="match status" value="1"/>
</dbReference>
<dbReference type="STRING" id="351607.Acel_0262"/>
<keyword evidence="5" id="KW-1185">Reference proteome</keyword>
<feature type="modified residue" description="4-aspartylphosphate" evidence="2">
    <location>
        <position position="82"/>
    </location>
</feature>
<evidence type="ECO:0000313" key="5">
    <source>
        <dbReference type="Proteomes" id="UP000008221"/>
    </source>
</evidence>
<dbReference type="InterPro" id="IPR011006">
    <property type="entry name" value="CheY-like_superfamily"/>
</dbReference>
<dbReference type="Gene3D" id="3.40.50.2300">
    <property type="match status" value="1"/>
</dbReference>
<dbReference type="Pfam" id="PF00072">
    <property type="entry name" value="Response_reg"/>
    <property type="match status" value="1"/>
</dbReference>
<dbReference type="SMART" id="SM00448">
    <property type="entry name" value="REC"/>
    <property type="match status" value="1"/>
</dbReference>
<evidence type="ECO:0000259" key="3">
    <source>
        <dbReference type="PROSITE" id="PS50110"/>
    </source>
</evidence>
<gene>
    <name evidence="4" type="ordered locus">Acel_0262</name>
</gene>
<evidence type="ECO:0000313" key="4">
    <source>
        <dbReference type="EMBL" id="ABK52036.1"/>
    </source>
</evidence>